<dbReference type="Proteomes" id="UP000256964">
    <property type="component" value="Unassembled WGS sequence"/>
</dbReference>
<dbReference type="AlphaFoldDB" id="A0A371DX60"/>
<accession>A0A371DX60</accession>
<sequence>MGSGTSFASSSRLVRIAAAEDSDPAKPPDDQLTSRIEGALTFFRTQRAADNSSAEALVQRLSIKPVKHTIQSLNPETLSEADYVDISGHTCQLNVERRFSRIPTVIPYRYQPFTPFRPGTAGFFYYTSSPALPEAGEIRFRITGSPRPDSFALGRDLLTANGLVWRLHLLTMVKGFDEYAPFVAKLLSENLITKETRDSCLRLTRDMSLLSNTERALHSFYQPFIFDFKSMKPRSLWFLTPNSLDKVSLEEWLTHNGRYSLPSNGTVMLCAEPAEKREDAKGDSHRIVLRVLKVVRPVIYPRRKTLRTVGADAAGEGGAEQGAAQPQPSAGGSSDTLLRAYEGQLLANNLGEPIIYAARGQGWPVTWRTDSEPDETETE</sequence>
<name>A0A371DX60_9APHY</name>
<evidence type="ECO:0000313" key="2">
    <source>
        <dbReference type="EMBL" id="RDX57140.1"/>
    </source>
</evidence>
<feature type="region of interest" description="Disordered" evidence="1">
    <location>
        <begin position="314"/>
        <end position="335"/>
    </location>
</feature>
<feature type="compositionally biased region" description="Low complexity" evidence="1">
    <location>
        <begin position="321"/>
        <end position="334"/>
    </location>
</feature>
<evidence type="ECO:0000256" key="1">
    <source>
        <dbReference type="SAM" id="MobiDB-lite"/>
    </source>
</evidence>
<reference evidence="2 3" key="1">
    <citation type="journal article" date="2018" name="Biotechnol. Biofuels">
        <title>Integrative visual omics of the white-rot fungus Polyporus brumalis exposes the biotechnological potential of its oxidative enzymes for delignifying raw plant biomass.</title>
        <authorList>
            <person name="Miyauchi S."/>
            <person name="Rancon A."/>
            <person name="Drula E."/>
            <person name="Hage H."/>
            <person name="Chaduli D."/>
            <person name="Favel A."/>
            <person name="Grisel S."/>
            <person name="Henrissat B."/>
            <person name="Herpoel-Gimbert I."/>
            <person name="Ruiz-Duenas F.J."/>
            <person name="Chevret D."/>
            <person name="Hainaut M."/>
            <person name="Lin J."/>
            <person name="Wang M."/>
            <person name="Pangilinan J."/>
            <person name="Lipzen A."/>
            <person name="Lesage-Meessen L."/>
            <person name="Navarro D."/>
            <person name="Riley R."/>
            <person name="Grigoriev I.V."/>
            <person name="Zhou S."/>
            <person name="Raouche S."/>
            <person name="Rosso M.N."/>
        </authorList>
    </citation>
    <scope>NUCLEOTIDE SEQUENCE [LARGE SCALE GENOMIC DNA]</scope>
    <source>
        <strain evidence="2 3">BRFM 1820</strain>
    </source>
</reference>
<evidence type="ECO:0000313" key="3">
    <source>
        <dbReference type="Proteomes" id="UP000256964"/>
    </source>
</evidence>
<protein>
    <submittedName>
        <fullName evidence="2">Uncharacterized protein</fullName>
    </submittedName>
</protein>
<dbReference type="OrthoDB" id="2742423at2759"/>
<proteinExistence type="predicted"/>
<gene>
    <name evidence="2" type="ORF">OH76DRAFT_1476592</name>
</gene>
<organism evidence="2 3">
    <name type="scientific">Lentinus brumalis</name>
    <dbReference type="NCBI Taxonomy" id="2498619"/>
    <lineage>
        <taxon>Eukaryota</taxon>
        <taxon>Fungi</taxon>
        <taxon>Dikarya</taxon>
        <taxon>Basidiomycota</taxon>
        <taxon>Agaricomycotina</taxon>
        <taxon>Agaricomycetes</taxon>
        <taxon>Polyporales</taxon>
        <taxon>Polyporaceae</taxon>
        <taxon>Lentinus</taxon>
    </lineage>
</organism>
<dbReference type="EMBL" id="KZ857379">
    <property type="protein sequence ID" value="RDX57140.1"/>
    <property type="molecule type" value="Genomic_DNA"/>
</dbReference>
<keyword evidence="3" id="KW-1185">Reference proteome</keyword>